<proteinExistence type="predicted"/>
<dbReference type="OrthoDB" id="2367075at2759"/>
<dbReference type="Proteomes" id="UP000807353">
    <property type="component" value="Unassembled WGS sequence"/>
</dbReference>
<dbReference type="Gene3D" id="3.30.710.10">
    <property type="entry name" value="Potassium Channel Kv1.1, Chain A"/>
    <property type="match status" value="1"/>
</dbReference>
<accession>A0A9P5XZY2</accession>
<evidence type="ECO:0000313" key="1">
    <source>
        <dbReference type="EMBL" id="KAF9460728.1"/>
    </source>
</evidence>
<evidence type="ECO:0008006" key="3">
    <source>
        <dbReference type="Google" id="ProtNLM"/>
    </source>
</evidence>
<protein>
    <recommendedName>
        <fullName evidence="3">BTB domain-containing protein</fullName>
    </recommendedName>
</protein>
<comment type="caution">
    <text evidence="1">The sequence shown here is derived from an EMBL/GenBank/DDBJ whole genome shotgun (WGS) entry which is preliminary data.</text>
</comment>
<organism evidence="1 2">
    <name type="scientific">Collybia nuda</name>
    <dbReference type="NCBI Taxonomy" id="64659"/>
    <lineage>
        <taxon>Eukaryota</taxon>
        <taxon>Fungi</taxon>
        <taxon>Dikarya</taxon>
        <taxon>Basidiomycota</taxon>
        <taxon>Agaricomycotina</taxon>
        <taxon>Agaricomycetes</taxon>
        <taxon>Agaricomycetidae</taxon>
        <taxon>Agaricales</taxon>
        <taxon>Tricholomatineae</taxon>
        <taxon>Clitocybaceae</taxon>
        <taxon>Collybia</taxon>
    </lineage>
</organism>
<dbReference type="AlphaFoldDB" id="A0A9P5XZY2"/>
<dbReference type="InterPro" id="IPR011333">
    <property type="entry name" value="SKP1/BTB/POZ_sf"/>
</dbReference>
<reference evidence="1" key="1">
    <citation type="submission" date="2020-11" db="EMBL/GenBank/DDBJ databases">
        <authorList>
            <consortium name="DOE Joint Genome Institute"/>
            <person name="Ahrendt S."/>
            <person name="Riley R."/>
            <person name="Andreopoulos W."/>
            <person name="Labutti K."/>
            <person name="Pangilinan J."/>
            <person name="Ruiz-Duenas F.J."/>
            <person name="Barrasa J.M."/>
            <person name="Sanchez-Garcia M."/>
            <person name="Camarero S."/>
            <person name="Miyauchi S."/>
            <person name="Serrano A."/>
            <person name="Linde D."/>
            <person name="Babiker R."/>
            <person name="Drula E."/>
            <person name="Ayuso-Fernandez I."/>
            <person name="Pacheco R."/>
            <person name="Padilla G."/>
            <person name="Ferreira P."/>
            <person name="Barriuso J."/>
            <person name="Kellner H."/>
            <person name="Castanera R."/>
            <person name="Alfaro M."/>
            <person name="Ramirez L."/>
            <person name="Pisabarro A.G."/>
            <person name="Kuo A."/>
            <person name="Tritt A."/>
            <person name="Lipzen A."/>
            <person name="He G."/>
            <person name="Yan M."/>
            <person name="Ng V."/>
            <person name="Cullen D."/>
            <person name="Martin F."/>
            <person name="Rosso M.-N."/>
            <person name="Henrissat B."/>
            <person name="Hibbett D."/>
            <person name="Martinez A.T."/>
            <person name="Grigoriev I.V."/>
        </authorList>
    </citation>
    <scope>NUCLEOTIDE SEQUENCE</scope>
    <source>
        <strain evidence="1">CBS 247.69</strain>
    </source>
</reference>
<keyword evidence="2" id="KW-1185">Reference proteome</keyword>
<gene>
    <name evidence="1" type="ORF">BDZ94DRAFT_1265366</name>
</gene>
<evidence type="ECO:0000313" key="2">
    <source>
        <dbReference type="Proteomes" id="UP000807353"/>
    </source>
</evidence>
<sequence length="233" mass="26593">MPALHSSKLNDLSSLDGVSETPTKHPIYYMSGGNVVIRVQNTLFKLDLSVLHAKSSILRIIMPPVYSGKARLHGFDHNQPFVLHEVTENDFVRLLWVLYPSTHQLCQPITAEDWVSILKLSTRYQIEDVRSQAMARLHALPLDPVRKIAIWKDYHLDSAHLTSSYVALCQRKEPLTLPMTMVLGLKTFTKVAAARDAFHYRIGFGCCKQLDQKDKQRIAEEVVRDVFSRPRIC</sequence>
<dbReference type="EMBL" id="MU150294">
    <property type="protein sequence ID" value="KAF9460728.1"/>
    <property type="molecule type" value="Genomic_DNA"/>
</dbReference>
<name>A0A9P5XZY2_9AGAR</name>
<dbReference type="SUPFAM" id="SSF54695">
    <property type="entry name" value="POZ domain"/>
    <property type="match status" value="1"/>
</dbReference>